<proteinExistence type="predicted"/>
<accession>A0ABZ0I4C4</accession>
<protein>
    <submittedName>
        <fullName evidence="2">AAA family ATPase</fullName>
    </submittedName>
</protein>
<evidence type="ECO:0000313" key="3">
    <source>
        <dbReference type="Proteomes" id="UP001626537"/>
    </source>
</evidence>
<feature type="domain" description="NrS-1 polymerase-like HBD" evidence="1">
    <location>
        <begin position="85"/>
        <end position="141"/>
    </location>
</feature>
<organism evidence="2 3">
    <name type="scientific">Congregibacter variabilis</name>
    <dbReference type="NCBI Taxonomy" id="3081200"/>
    <lineage>
        <taxon>Bacteria</taxon>
        <taxon>Pseudomonadati</taxon>
        <taxon>Pseudomonadota</taxon>
        <taxon>Gammaproteobacteria</taxon>
        <taxon>Cellvibrionales</taxon>
        <taxon>Halieaceae</taxon>
        <taxon>Congregibacter</taxon>
    </lineage>
</organism>
<evidence type="ECO:0000313" key="2">
    <source>
        <dbReference type="EMBL" id="WOJ93674.1"/>
    </source>
</evidence>
<dbReference type="InterPro" id="IPR054468">
    <property type="entry name" value="NrSPol-like_HBD"/>
</dbReference>
<dbReference type="Pfam" id="PF13481">
    <property type="entry name" value="AAA_25"/>
    <property type="match status" value="1"/>
</dbReference>
<sequence>MSAAEMPQGAIRTVEPFFMESFIEELAKHSQTKAGANDAPAVIVEPTGEELSDAHVIARIRKSKQGAKFAKLFDDGDISAYNGDHSAADLGLADAIGWGCGFRPEQMERIFDQSALGMRDKWTTRPDYRQRTIRKARSKQQQLGGKPESVNLTVWQPASNLLQRPLCARSRLLGDWMLRTQVSVITGPGGVGKSVWKLVVFASLAIGRDLLDIADGRTVKPLPVLLLNNEDDRLEVELRLRGIIQLYQLTSAERELLAKNLHIISKLHTSLKLCLMDASGDISASDALNQVSTYCAANGIAALGCDPLVSLHNVNENANGEMEQVMDHLRGLALKYNLALMVAHHVKKGAEAGDVDGASRGATAVINAARRNALLTRMTPREEKNLLIEDGTRTSYVRLDDGKQNYGLPSDKARWFRLQSASFAATDEDGATVFESVGVPMPVDLQKRPDDGGVEIGPSDILKHFDDEPTWPLRLTDHYGRLAAVFGVKSDQQVRKRLEMLPLLHIDNYDPSAAAIGHVGAKTYRIWRVRRSKTAGVEIHRELVQ</sequence>
<dbReference type="EMBL" id="CP136864">
    <property type="protein sequence ID" value="WOJ93674.1"/>
    <property type="molecule type" value="Genomic_DNA"/>
</dbReference>
<dbReference type="Proteomes" id="UP001626537">
    <property type="component" value="Chromosome"/>
</dbReference>
<keyword evidence="3" id="KW-1185">Reference proteome</keyword>
<reference evidence="2 3" key="1">
    <citation type="submission" date="2023-10" db="EMBL/GenBank/DDBJ databases">
        <title>Two novel species belonging to the OM43/NOR5 clade.</title>
        <authorList>
            <person name="Park M."/>
        </authorList>
    </citation>
    <scope>NUCLEOTIDE SEQUENCE [LARGE SCALE GENOMIC DNA]</scope>
    <source>
        <strain evidence="2 3">IMCC43200</strain>
    </source>
</reference>
<dbReference type="RefSeq" id="WP_407348318.1">
    <property type="nucleotide sequence ID" value="NZ_CP136864.1"/>
</dbReference>
<dbReference type="InterPro" id="IPR027417">
    <property type="entry name" value="P-loop_NTPase"/>
</dbReference>
<dbReference type="Pfam" id="PF22763">
    <property type="entry name" value="NrS1-1_pol-like_HBD"/>
    <property type="match status" value="1"/>
</dbReference>
<dbReference type="Gene3D" id="3.40.50.300">
    <property type="entry name" value="P-loop containing nucleotide triphosphate hydrolases"/>
    <property type="match status" value="1"/>
</dbReference>
<gene>
    <name evidence="2" type="ORF">R0135_00555</name>
</gene>
<dbReference type="SUPFAM" id="SSF52540">
    <property type="entry name" value="P-loop containing nucleoside triphosphate hydrolases"/>
    <property type="match status" value="1"/>
</dbReference>
<evidence type="ECO:0000259" key="1">
    <source>
        <dbReference type="Pfam" id="PF22763"/>
    </source>
</evidence>
<name>A0ABZ0I4C4_9GAMM</name>